<evidence type="ECO:0000313" key="2">
    <source>
        <dbReference type="EMBL" id="EEF69570.1"/>
    </source>
</evidence>
<feature type="region of interest" description="Disordered" evidence="1">
    <location>
        <begin position="24"/>
        <end position="46"/>
    </location>
</feature>
<dbReference type="Proteomes" id="UP000005950">
    <property type="component" value="Unassembled WGS sequence"/>
</dbReference>
<dbReference type="STRING" id="545696.HOLDEFILI_00250"/>
<name>B9Y375_9FIRM</name>
<dbReference type="AlphaFoldDB" id="B9Y375"/>
<proteinExistence type="predicted"/>
<evidence type="ECO:0000313" key="3">
    <source>
        <dbReference type="Proteomes" id="UP000005950"/>
    </source>
</evidence>
<reference evidence="2 3" key="2">
    <citation type="submission" date="2009-02" db="EMBL/GenBank/DDBJ databases">
        <title>Draft genome sequence of Holdemania filiformis DSM 12042.</title>
        <authorList>
            <person name="Sudarsanam P."/>
            <person name="Ley R."/>
            <person name="Guruge J."/>
            <person name="Turnbaugh P.J."/>
            <person name="Mahowald M."/>
            <person name="Liep D."/>
            <person name="Gordon J."/>
        </authorList>
    </citation>
    <scope>NUCLEOTIDE SEQUENCE [LARGE SCALE GENOMIC DNA]</scope>
    <source>
        <strain evidence="2 3">DSM 12042</strain>
    </source>
</reference>
<comment type="caution">
    <text evidence="2">The sequence shown here is derived from an EMBL/GenBank/DDBJ whole genome shotgun (WGS) entry which is preliminary data.</text>
</comment>
<sequence>MHQEMGLTVHSIAQLPSFYQKKARKAFSPGASSEEAGLLHSRNGRWKNGVNGMIAIAIRRRSRYNKSTSSQRSGFCPASHP</sequence>
<organism evidence="2 3">
    <name type="scientific">Holdemania filiformis DSM 12042</name>
    <dbReference type="NCBI Taxonomy" id="545696"/>
    <lineage>
        <taxon>Bacteria</taxon>
        <taxon>Bacillati</taxon>
        <taxon>Bacillota</taxon>
        <taxon>Erysipelotrichia</taxon>
        <taxon>Erysipelotrichales</taxon>
        <taxon>Erysipelotrichaceae</taxon>
        <taxon>Holdemania</taxon>
    </lineage>
</organism>
<dbReference type="EMBL" id="ACCF01000011">
    <property type="protein sequence ID" value="EEF69570.1"/>
    <property type="molecule type" value="Genomic_DNA"/>
</dbReference>
<gene>
    <name evidence="2" type="ORF">HOLDEFILI_00250</name>
</gene>
<dbReference type="HOGENOM" id="CLU_2569183_0_0_9"/>
<reference evidence="2 3" key="1">
    <citation type="submission" date="2008-12" db="EMBL/GenBank/DDBJ databases">
        <authorList>
            <person name="Fulton L."/>
            <person name="Clifton S."/>
            <person name="Fulton B."/>
            <person name="Xu J."/>
            <person name="Minx P."/>
            <person name="Pepin K.H."/>
            <person name="Johnson M."/>
            <person name="Bhonagiri V."/>
            <person name="Nash W.E."/>
            <person name="Mardis E.R."/>
            <person name="Wilson R.K."/>
        </authorList>
    </citation>
    <scope>NUCLEOTIDE SEQUENCE [LARGE SCALE GENOMIC DNA]</scope>
    <source>
        <strain evidence="2 3">DSM 12042</strain>
    </source>
</reference>
<accession>B9Y375</accession>
<evidence type="ECO:0000256" key="1">
    <source>
        <dbReference type="SAM" id="MobiDB-lite"/>
    </source>
</evidence>
<protein>
    <submittedName>
        <fullName evidence="2">Uncharacterized protein</fullName>
    </submittedName>
</protein>
<feature type="region of interest" description="Disordered" evidence="1">
    <location>
        <begin position="62"/>
        <end position="81"/>
    </location>
</feature>